<evidence type="ECO:0000256" key="2">
    <source>
        <dbReference type="ARBA" id="ARBA00005179"/>
    </source>
</evidence>
<dbReference type="Pfam" id="PF00067">
    <property type="entry name" value="p450"/>
    <property type="match status" value="1"/>
</dbReference>
<dbReference type="EMBL" id="JARJCW010000147">
    <property type="protein sequence ID" value="KAJ7190542.1"/>
    <property type="molecule type" value="Genomic_DNA"/>
</dbReference>
<comment type="cofactor">
    <cofactor evidence="1 9">
        <name>heme</name>
        <dbReference type="ChEBI" id="CHEBI:30413"/>
    </cofactor>
</comment>
<dbReference type="CDD" id="cd11065">
    <property type="entry name" value="CYP64-like"/>
    <property type="match status" value="1"/>
</dbReference>
<keyword evidence="11" id="KW-0812">Transmembrane</keyword>
<dbReference type="AlphaFoldDB" id="A0AAD6UMD4"/>
<evidence type="ECO:0000256" key="11">
    <source>
        <dbReference type="SAM" id="Phobius"/>
    </source>
</evidence>
<dbReference type="InterPro" id="IPR036396">
    <property type="entry name" value="Cyt_P450_sf"/>
</dbReference>
<dbReference type="InterPro" id="IPR050364">
    <property type="entry name" value="Cytochrome_P450_fung"/>
</dbReference>
<feature type="transmembrane region" description="Helical" evidence="11">
    <location>
        <begin position="6"/>
        <end position="22"/>
    </location>
</feature>
<dbReference type="PRINTS" id="PR00463">
    <property type="entry name" value="EP450I"/>
</dbReference>
<comment type="caution">
    <text evidence="12">The sequence shown here is derived from an EMBL/GenBank/DDBJ whole genome shotgun (WGS) entry which is preliminary data.</text>
</comment>
<evidence type="ECO:0000256" key="3">
    <source>
        <dbReference type="ARBA" id="ARBA00010617"/>
    </source>
</evidence>
<feature type="binding site" description="axial binding residue" evidence="9">
    <location>
        <position position="475"/>
    </location>
    <ligand>
        <name>heme</name>
        <dbReference type="ChEBI" id="CHEBI:30413"/>
    </ligand>
    <ligandPart>
        <name>Fe</name>
        <dbReference type="ChEBI" id="CHEBI:18248"/>
    </ligandPart>
</feature>
<evidence type="ECO:0000256" key="8">
    <source>
        <dbReference type="ARBA" id="ARBA00023033"/>
    </source>
</evidence>
<dbReference type="PANTHER" id="PTHR46300:SF7">
    <property type="entry name" value="P450, PUTATIVE (EUROFUNG)-RELATED"/>
    <property type="match status" value="1"/>
</dbReference>
<dbReference type="Proteomes" id="UP001219525">
    <property type="component" value="Unassembled WGS sequence"/>
</dbReference>
<dbReference type="Gene3D" id="1.10.630.10">
    <property type="entry name" value="Cytochrome P450"/>
    <property type="match status" value="1"/>
</dbReference>
<dbReference type="SUPFAM" id="SSF48264">
    <property type="entry name" value="Cytochrome P450"/>
    <property type="match status" value="1"/>
</dbReference>
<dbReference type="InterPro" id="IPR017972">
    <property type="entry name" value="Cyt_P450_CS"/>
</dbReference>
<keyword evidence="11" id="KW-1133">Transmembrane helix</keyword>
<dbReference type="PANTHER" id="PTHR46300">
    <property type="entry name" value="P450, PUTATIVE (EUROFUNG)-RELATED-RELATED"/>
    <property type="match status" value="1"/>
</dbReference>
<evidence type="ECO:0000313" key="12">
    <source>
        <dbReference type="EMBL" id="KAJ7190542.1"/>
    </source>
</evidence>
<keyword evidence="7 9" id="KW-0408">Iron</keyword>
<protein>
    <submittedName>
        <fullName evidence="12">Cytochrome P450</fullName>
    </submittedName>
</protein>
<sequence length="564" mass="63107">MSTLYLYGAAGAAFVIVCCYLVQPRKSRLPLPPGPKKLPLVGNLFDMPRTFEWLTYMEWSKKYNSDILHLDVAGTSIIVLSSTEATNELCEKRAALYSDRPRFPMLNELMGMDYLLAFMKYGEPQPTSLEFPALERCCTQEIAGSSSSSIQRMWPALFPRRAHRRLFHEAFNAAAVQRLRPRVREVCRKLLCDLLQKPDQNVVGHFRLMAAKVVMSVAYGIDVRSANDPYVKLAEKTVDKMVSAMAPGSFLVDSIPLLKYVPGWFPGAGFQRQAREGRRLAHEMMEKPFLVAKQQIVSGKAPHSFTMVGLRMAQESENKAYQEQLVQNTAATMWTAATDTTVSALATFILAILSNPEAQKKAQAEIDAVVGTDRLPDFDDEPHLPYVAALMKESMRWRNVAPIPIPRYLSVEDEYKGYRLPAGSIVIPNTWAMLHDENVYPDPYSFKPERYLLDGKLNPDIPGPDVNFGFGRRMCPGRHFALPSVWITMTSILAAFDVSKAVDDAGNVVEPSYEYCDGPIAMPLPFECSIKPRTQKASVLIEASVNKERRYTARADSGDGTAPL</sequence>
<dbReference type="PROSITE" id="PS00086">
    <property type="entry name" value="CYTOCHROME_P450"/>
    <property type="match status" value="1"/>
</dbReference>
<evidence type="ECO:0000256" key="5">
    <source>
        <dbReference type="ARBA" id="ARBA00022723"/>
    </source>
</evidence>
<accession>A0AAD6UMD4</accession>
<name>A0AAD6UMD4_9AGAR</name>
<proteinExistence type="inferred from homology"/>
<evidence type="ECO:0000256" key="10">
    <source>
        <dbReference type="RuleBase" id="RU000461"/>
    </source>
</evidence>
<comment type="similarity">
    <text evidence="3 10">Belongs to the cytochrome P450 family.</text>
</comment>
<dbReference type="GO" id="GO:0004497">
    <property type="term" value="F:monooxygenase activity"/>
    <property type="evidence" value="ECO:0007669"/>
    <property type="project" value="UniProtKB-KW"/>
</dbReference>
<keyword evidence="4 9" id="KW-0349">Heme</keyword>
<keyword evidence="13" id="KW-1185">Reference proteome</keyword>
<evidence type="ECO:0000256" key="1">
    <source>
        <dbReference type="ARBA" id="ARBA00001971"/>
    </source>
</evidence>
<keyword evidence="5 9" id="KW-0479">Metal-binding</keyword>
<evidence type="ECO:0000256" key="6">
    <source>
        <dbReference type="ARBA" id="ARBA00023002"/>
    </source>
</evidence>
<keyword evidence="6 10" id="KW-0560">Oxidoreductase</keyword>
<dbReference type="GO" id="GO:0020037">
    <property type="term" value="F:heme binding"/>
    <property type="evidence" value="ECO:0007669"/>
    <property type="project" value="InterPro"/>
</dbReference>
<keyword evidence="8 10" id="KW-0503">Monooxygenase</keyword>
<keyword evidence="11" id="KW-0472">Membrane</keyword>
<dbReference type="InterPro" id="IPR002401">
    <property type="entry name" value="Cyt_P450_E_grp-I"/>
</dbReference>
<reference evidence="12" key="1">
    <citation type="submission" date="2023-03" db="EMBL/GenBank/DDBJ databases">
        <title>Massive genome expansion in bonnet fungi (Mycena s.s.) driven by repeated elements and novel gene families across ecological guilds.</title>
        <authorList>
            <consortium name="Lawrence Berkeley National Laboratory"/>
            <person name="Harder C.B."/>
            <person name="Miyauchi S."/>
            <person name="Viragh M."/>
            <person name="Kuo A."/>
            <person name="Thoen E."/>
            <person name="Andreopoulos B."/>
            <person name="Lu D."/>
            <person name="Skrede I."/>
            <person name="Drula E."/>
            <person name="Henrissat B."/>
            <person name="Morin E."/>
            <person name="Kohler A."/>
            <person name="Barry K."/>
            <person name="LaButti K."/>
            <person name="Morin E."/>
            <person name="Salamov A."/>
            <person name="Lipzen A."/>
            <person name="Mereny Z."/>
            <person name="Hegedus B."/>
            <person name="Baldrian P."/>
            <person name="Stursova M."/>
            <person name="Weitz H."/>
            <person name="Taylor A."/>
            <person name="Grigoriev I.V."/>
            <person name="Nagy L.G."/>
            <person name="Martin F."/>
            <person name="Kauserud H."/>
        </authorList>
    </citation>
    <scope>NUCLEOTIDE SEQUENCE</scope>
    <source>
        <strain evidence="12">9144</strain>
    </source>
</reference>
<evidence type="ECO:0000256" key="9">
    <source>
        <dbReference type="PIRSR" id="PIRSR602401-1"/>
    </source>
</evidence>
<dbReference type="GO" id="GO:0005506">
    <property type="term" value="F:iron ion binding"/>
    <property type="evidence" value="ECO:0007669"/>
    <property type="project" value="InterPro"/>
</dbReference>
<dbReference type="InterPro" id="IPR001128">
    <property type="entry name" value="Cyt_P450"/>
</dbReference>
<evidence type="ECO:0000256" key="7">
    <source>
        <dbReference type="ARBA" id="ARBA00023004"/>
    </source>
</evidence>
<evidence type="ECO:0000313" key="13">
    <source>
        <dbReference type="Proteomes" id="UP001219525"/>
    </source>
</evidence>
<organism evidence="12 13">
    <name type="scientific">Mycena pura</name>
    <dbReference type="NCBI Taxonomy" id="153505"/>
    <lineage>
        <taxon>Eukaryota</taxon>
        <taxon>Fungi</taxon>
        <taxon>Dikarya</taxon>
        <taxon>Basidiomycota</taxon>
        <taxon>Agaricomycotina</taxon>
        <taxon>Agaricomycetes</taxon>
        <taxon>Agaricomycetidae</taxon>
        <taxon>Agaricales</taxon>
        <taxon>Marasmiineae</taxon>
        <taxon>Mycenaceae</taxon>
        <taxon>Mycena</taxon>
    </lineage>
</organism>
<dbReference type="GO" id="GO:0016705">
    <property type="term" value="F:oxidoreductase activity, acting on paired donors, with incorporation or reduction of molecular oxygen"/>
    <property type="evidence" value="ECO:0007669"/>
    <property type="project" value="InterPro"/>
</dbReference>
<comment type="pathway">
    <text evidence="2">Secondary metabolite biosynthesis.</text>
</comment>
<gene>
    <name evidence="12" type="ORF">GGX14DRAFT_603959</name>
</gene>
<evidence type="ECO:0000256" key="4">
    <source>
        <dbReference type="ARBA" id="ARBA00022617"/>
    </source>
</evidence>